<dbReference type="PROSITE" id="PS50949">
    <property type="entry name" value="HTH_GNTR"/>
    <property type="match status" value="1"/>
</dbReference>
<dbReference type="InterPro" id="IPR036388">
    <property type="entry name" value="WH-like_DNA-bd_sf"/>
</dbReference>
<dbReference type="GO" id="GO:0045892">
    <property type="term" value="P:negative regulation of DNA-templated transcription"/>
    <property type="evidence" value="ECO:0007669"/>
    <property type="project" value="TreeGrafter"/>
</dbReference>
<evidence type="ECO:0000256" key="3">
    <source>
        <dbReference type="ARBA" id="ARBA00023163"/>
    </source>
</evidence>
<dbReference type="InterPro" id="IPR036390">
    <property type="entry name" value="WH_DNA-bd_sf"/>
</dbReference>
<dbReference type="AlphaFoldDB" id="A0A7W9JEQ8"/>
<proteinExistence type="predicted"/>
<dbReference type="GO" id="GO:0003700">
    <property type="term" value="F:DNA-binding transcription factor activity"/>
    <property type="evidence" value="ECO:0007669"/>
    <property type="project" value="InterPro"/>
</dbReference>
<dbReference type="InterPro" id="IPR050679">
    <property type="entry name" value="Bact_HTH_transcr_reg"/>
</dbReference>
<organism evidence="5 6">
    <name type="scientific">Kribbella italica</name>
    <dbReference type="NCBI Taxonomy" id="1540520"/>
    <lineage>
        <taxon>Bacteria</taxon>
        <taxon>Bacillati</taxon>
        <taxon>Actinomycetota</taxon>
        <taxon>Actinomycetes</taxon>
        <taxon>Propionibacteriales</taxon>
        <taxon>Kribbellaceae</taxon>
        <taxon>Kribbella</taxon>
    </lineage>
</organism>
<dbReference type="Gene3D" id="3.40.1410.10">
    <property type="entry name" value="Chorismate lyase-like"/>
    <property type="match status" value="1"/>
</dbReference>
<dbReference type="InterPro" id="IPR028978">
    <property type="entry name" value="Chorismate_lyase_/UTRA_dom_sf"/>
</dbReference>
<dbReference type="SUPFAM" id="SSF64288">
    <property type="entry name" value="Chorismate lyase-like"/>
    <property type="match status" value="1"/>
</dbReference>
<dbReference type="Gene3D" id="1.10.10.10">
    <property type="entry name" value="Winged helix-like DNA-binding domain superfamily/Winged helix DNA-binding domain"/>
    <property type="match status" value="1"/>
</dbReference>
<evidence type="ECO:0000256" key="2">
    <source>
        <dbReference type="ARBA" id="ARBA00023125"/>
    </source>
</evidence>
<evidence type="ECO:0000256" key="1">
    <source>
        <dbReference type="ARBA" id="ARBA00023015"/>
    </source>
</evidence>
<dbReference type="PANTHER" id="PTHR44846">
    <property type="entry name" value="MANNOSYL-D-GLYCERATE TRANSPORT/METABOLISM SYSTEM REPRESSOR MNGR-RELATED"/>
    <property type="match status" value="1"/>
</dbReference>
<dbReference type="InterPro" id="IPR000524">
    <property type="entry name" value="Tscrpt_reg_HTH_GntR"/>
</dbReference>
<dbReference type="EMBL" id="JACHMY010000001">
    <property type="protein sequence ID" value="MBB5840605.1"/>
    <property type="molecule type" value="Genomic_DNA"/>
</dbReference>
<keyword evidence="2" id="KW-0238">DNA-binding</keyword>
<protein>
    <submittedName>
        <fullName evidence="5">GntR family transcriptional regulator</fullName>
    </submittedName>
</protein>
<dbReference type="SMART" id="SM00866">
    <property type="entry name" value="UTRA"/>
    <property type="match status" value="1"/>
</dbReference>
<keyword evidence="3" id="KW-0804">Transcription</keyword>
<keyword evidence="1" id="KW-0805">Transcription regulation</keyword>
<feature type="domain" description="HTH gntR-type" evidence="4">
    <location>
        <begin position="6"/>
        <end position="72"/>
    </location>
</feature>
<dbReference type="SUPFAM" id="SSF46785">
    <property type="entry name" value="Winged helix' DNA-binding domain"/>
    <property type="match status" value="1"/>
</dbReference>
<evidence type="ECO:0000313" key="6">
    <source>
        <dbReference type="Proteomes" id="UP000549971"/>
    </source>
</evidence>
<dbReference type="PRINTS" id="PR00035">
    <property type="entry name" value="HTHGNTR"/>
</dbReference>
<reference evidence="5 6" key="1">
    <citation type="submission" date="2020-08" db="EMBL/GenBank/DDBJ databases">
        <title>Sequencing the genomes of 1000 actinobacteria strains.</title>
        <authorList>
            <person name="Klenk H.-P."/>
        </authorList>
    </citation>
    <scope>NUCLEOTIDE SEQUENCE [LARGE SCALE GENOMIC DNA]</scope>
    <source>
        <strain evidence="5 6">DSM 28967</strain>
    </source>
</reference>
<accession>A0A7W9JEQ8</accession>
<sequence length="235" mass="25447">MTTRSIPRHEAVERHLRSRIASSKPGDALESDSELTALFNVSRMTVRQAAQRLADQGLIYRVPGVGTFVAEPRVHRDIGRLRSFTEEMARRGAVAGSKVLVAALRAGTADEVAALQLAPGSKVTHVRRLRLADSRPVAIENVVLPMSCSAVLEGDLEHGSLHDALRALGEIPTSASGTLVAVNAGVEDEELLAVEPRTALLVEERLILDQSGRPLEKTQTRYAGDEFVFDVSLTR</sequence>
<dbReference type="PANTHER" id="PTHR44846:SF1">
    <property type="entry name" value="MANNOSYL-D-GLYCERATE TRANSPORT_METABOLISM SYSTEM REPRESSOR MNGR-RELATED"/>
    <property type="match status" value="1"/>
</dbReference>
<dbReference type="Pfam" id="PF07702">
    <property type="entry name" value="UTRA"/>
    <property type="match status" value="1"/>
</dbReference>
<dbReference type="Pfam" id="PF00392">
    <property type="entry name" value="GntR"/>
    <property type="match status" value="1"/>
</dbReference>
<dbReference type="SMART" id="SM00345">
    <property type="entry name" value="HTH_GNTR"/>
    <property type="match status" value="1"/>
</dbReference>
<evidence type="ECO:0000313" key="5">
    <source>
        <dbReference type="EMBL" id="MBB5840605.1"/>
    </source>
</evidence>
<dbReference type="CDD" id="cd07377">
    <property type="entry name" value="WHTH_GntR"/>
    <property type="match status" value="1"/>
</dbReference>
<dbReference type="GO" id="GO:0003677">
    <property type="term" value="F:DNA binding"/>
    <property type="evidence" value="ECO:0007669"/>
    <property type="project" value="UniProtKB-KW"/>
</dbReference>
<name>A0A7W9JEQ8_9ACTN</name>
<comment type="caution">
    <text evidence="5">The sequence shown here is derived from an EMBL/GenBank/DDBJ whole genome shotgun (WGS) entry which is preliminary data.</text>
</comment>
<evidence type="ECO:0000259" key="4">
    <source>
        <dbReference type="PROSITE" id="PS50949"/>
    </source>
</evidence>
<gene>
    <name evidence="5" type="ORF">HDA39_007339</name>
</gene>
<keyword evidence="6" id="KW-1185">Reference proteome</keyword>
<dbReference type="Proteomes" id="UP000549971">
    <property type="component" value="Unassembled WGS sequence"/>
</dbReference>
<dbReference type="RefSeq" id="WP_184803079.1">
    <property type="nucleotide sequence ID" value="NZ_JACHMY010000001.1"/>
</dbReference>
<dbReference type="InterPro" id="IPR011663">
    <property type="entry name" value="UTRA"/>
</dbReference>